<name>Q67IX1_ORYSJ</name>
<dbReference type="EMBL" id="AP007205">
    <property type="protein sequence ID" value="BAD38570.1"/>
    <property type="molecule type" value="Genomic_DNA"/>
</dbReference>
<reference evidence="3" key="4">
    <citation type="journal article" date="2008" name="Nucleic Acids Res.">
        <title>The rice annotation project database (RAP-DB): 2008 update.</title>
        <authorList>
            <consortium name="The rice annotation project (RAP)"/>
        </authorList>
    </citation>
    <scope>GENOME REANNOTATION</scope>
    <source>
        <strain evidence="3">cv. Nipponbare</strain>
    </source>
</reference>
<evidence type="ECO:0000313" key="2">
    <source>
        <dbReference type="EMBL" id="BAD38570.1"/>
    </source>
</evidence>
<evidence type="ECO:0000313" key="3">
    <source>
        <dbReference type="Proteomes" id="UP000000763"/>
    </source>
</evidence>
<evidence type="ECO:0000313" key="1">
    <source>
        <dbReference type="EMBL" id="BAD37727.1"/>
    </source>
</evidence>
<accession>Q67IX1</accession>
<gene>
    <name evidence="1" type="ORF">OSJNBa0023I22.28</name>
    <name evidence="2" type="ORF">OSJNBa0048L03.1</name>
</gene>
<reference evidence="2" key="2">
    <citation type="submission" date="2004-06" db="EMBL/GenBank/DDBJ databases">
        <title>Oryza sativa nipponbare(GA3) genomic DNA, chromosome 6, BAC clone:OSJNBa0048L03.</title>
        <authorList>
            <person name="Sasaki T."/>
            <person name="Matsumoto T."/>
            <person name="Fujisawa M."/>
        </authorList>
    </citation>
    <scope>NUCLEOTIDE SEQUENCE</scope>
</reference>
<sequence>MAGAGQGVGASWSRTAMSMVVRLRARGGVAWGLSDADDRERWAAYEGRVEQCRKLEQDKWSR</sequence>
<reference evidence="1" key="1">
    <citation type="submission" date="2002-02" db="EMBL/GenBank/DDBJ databases">
        <title>Oryza sativa nipponbare(GA3) genomic DNA, chromosome 6, BAC clone:OSJNBa0023I22.</title>
        <authorList>
            <person name="Sasaki T."/>
            <person name="Matsumoto T."/>
            <person name="Yamamoto K."/>
        </authorList>
    </citation>
    <scope>NUCLEOTIDE SEQUENCE</scope>
</reference>
<dbReference type="AlphaFoldDB" id="Q67IX1"/>
<dbReference type="Proteomes" id="UP000000763">
    <property type="component" value="Chromosome 6"/>
</dbReference>
<proteinExistence type="predicted"/>
<reference evidence="3" key="3">
    <citation type="journal article" date="2005" name="Nature">
        <title>The map-based sequence of the rice genome.</title>
        <authorList>
            <consortium name="International rice genome sequencing project (IRGSP)"/>
            <person name="Matsumoto T."/>
            <person name="Wu J."/>
            <person name="Kanamori H."/>
            <person name="Katayose Y."/>
            <person name="Fujisawa M."/>
            <person name="Namiki N."/>
            <person name="Mizuno H."/>
            <person name="Yamamoto K."/>
            <person name="Antonio B.A."/>
            <person name="Baba T."/>
            <person name="Sakata K."/>
            <person name="Nagamura Y."/>
            <person name="Aoki H."/>
            <person name="Arikawa K."/>
            <person name="Arita K."/>
            <person name="Bito T."/>
            <person name="Chiden Y."/>
            <person name="Fujitsuka N."/>
            <person name="Fukunaka R."/>
            <person name="Hamada M."/>
            <person name="Harada C."/>
            <person name="Hayashi A."/>
            <person name="Hijishita S."/>
            <person name="Honda M."/>
            <person name="Hosokawa S."/>
            <person name="Ichikawa Y."/>
            <person name="Idonuma A."/>
            <person name="Iijima M."/>
            <person name="Ikeda M."/>
            <person name="Ikeno M."/>
            <person name="Ito K."/>
            <person name="Ito S."/>
            <person name="Ito T."/>
            <person name="Ito Y."/>
            <person name="Ito Y."/>
            <person name="Iwabuchi A."/>
            <person name="Kamiya K."/>
            <person name="Karasawa W."/>
            <person name="Kurita K."/>
            <person name="Katagiri S."/>
            <person name="Kikuta A."/>
            <person name="Kobayashi H."/>
            <person name="Kobayashi N."/>
            <person name="Machita K."/>
            <person name="Maehara T."/>
            <person name="Masukawa M."/>
            <person name="Mizubayashi T."/>
            <person name="Mukai Y."/>
            <person name="Nagasaki H."/>
            <person name="Nagata Y."/>
            <person name="Naito S."/>
            <person name="Nakashima M."/>
            <person name="Nakama Y."/>
            <person name="Nakamichi Y."/>
            <person name="Nakamura M."/>
            <person name="Meguro A."/>
            <person name="Negishi M."/>
            <person name="Ohta I."/>
            <person name="Ohta T."/>
            <person name="Okamoto M."/>
            <person name="Ono N."/>
            <person name="Saji S."/>
            <person name="Sakaguchi M."/>
            <person name="Sakai K."/>
            <person name="Shibata M."/>
            <person name="Shimokawa T."/>
            <person name="Song J."/>
            <person name="Takazaki Y."/>
            <person name="Terasawa K."/>
            <person name="Tsugane M."/>
            <person name="Tsuji K."/>
            <person name="Ueda S."/>
            <person name="Waki K."/>
            <person name="Yamagata H."/>
            <person name="Yamamoto M."/>
            <person name="Yamamoto S."/>
            <person name="Yamane H."/>
            <person name="Yoshiki S."/>
            <person name="Yoshihara R."/>
            <person name="Yukawa K."/>
            <person name="Zhong H."/>
            <person name="Yano M."/>
            <person name="Yuan Q."/>
            <person name="Ouyang S."/>
            <person name="Liu J."/>
            <person name="Jones K.M."/>
            <person name="Gansberger K."/>
            <person name="Moffat K."/>
            <person name="Hill J."/>
            <person name="Bera J."/>
            <person name="Fadrosh D."/>
            <person name="Jin S."/>
            <person name="Johri S."/>
            <person name="Kim M."/>
            <person name="Overton L."/>
            <person name="Reardon M."/>
            <person name="Tsitrin T."/>
            <person name="Vuong H."/>
            <person name="Weaver B."/>
            <person name="Ciecko A."/>
            <person name="Tallon L."/>
            <person name="Jackson J."/>
            <person name="Pai G."/>
            <person name="Aken S.V."/>
            <person name="Utterback T."/>
            <person name="Reidmuller S."/>
            <person name="Feldblyum T."/>
            <person name="Hsiao J."/>
            <person name="Zismann V."/>
            <person name="Iobst S."/>
            <person name="de Vazeille A.R."/>
            <person name="Buell C.R."/>
            <person name="Ying K."/>
            <person name="Li Y."/>
            <person name="Lu T."/>
            <person name="Huang Y."/>
            <person name="Zhao Q."/>
            <person name="Feng Q."/>
            <person name="Zhang L."/>
            <person name="Zhu J."/>
            <person name="Weng Q."/>
            <person name="Mu J."/>
            <person name="Lu Y."/>
            <person name="Fan D."/>
            <person name="Liu Y."/>
            <person name="Guan J."/>
            <person name="Zhang Y."/>
            <person name="Yu S."/>
            <person name="Liu X."/>
            <person name="Zhang Y."/>
            <person name="Hong G."/>
            <person name="Han B."/>
            <person name="Choisne N."/>
            <person name="Demange N."/>
            <person name="Orjeda G."/>
            <person name="Samain S."/>
            <person name="Cattolico L."/>
            <person name="Pelletier E."/>
            <person name="Couloux A."/>
            <person name="Segurens B."/>
            <person name="Wincker P."/>
            <person name="D'Hont A."/>
            <person name="Scarpelli C."/>
            <person name="Weissenbach J."/>
            <person name="Salanoubat M."/>
            <person name="Quetier F."/>
            <person name="Yu Y."/>
            <person name="Kim H.R."/>
            <person name="Rambo T."/>
            <person name="Currie J."/>
            <person name="Collura K."/>
            <person name="Luo M."/>
            <person name="Yang T."/>
            <person name="Ammiraju J.S.S."/>
            <person name="Engler F."/>
            <person name="Soderlund C."/>
            <person name="Wing R.A."/>
            <person name="Palmer L.E."/>
            <person name="de la Bastide M."/>
            <person name="Spiegel L."/>
            <person name="Nascimento L."/>
            <person name="Zutavern T."/>
            <person name="O'Shaughnessy A."/>
            <person name="Dike S."/>
            <person name="Dedhia N."/>
            <person name="Preston R."/>
            <person name="Balija V."/>
            <person name="McCombie W.R."/>
            <person name="Chow T."/>
            <person name="Chen H."/>
            <person name="Chung M."/>
            <person name="Chen C."/>
            <person name="Shaw J."/>
            <person name="Wu H."/>
            <person name="Hsiao K."/>
            <person name="Chao Y."/>
            <person name="Chu M."/>
            <person name="Cheng C."/>
            <person name="Hour A."/>
            <person name="Lee P."/>
            <person name="Lin S."/>
            <person name="Lin Y."/>
            <person name="Liou J."/>
            <person name="Liu S."/>
            <person name="Hsing Y."/>
            <person name="Raghuvanshi S."/>
            <person name="Mohanty A."/>
            <person name="Bharti A.K."/>
            <person name="Gaur A."/>
            <person name="Gupta V."/>
            <person name="Kumar D."/>
            <person name="Ravi V."/>
            <person name="Vij S."/>
            <person name="Kapur A."/>
            <person name="Khurana P."/>
            <person name="Khurana P."/>
            <person name="Khurana J.P."/>
            <person name="Tyagi A.K."/>
            <person name="Gaikwad K."/>
            <person name="Singh A."/>
            <person name="Dalal V."/>
            <person name="Srivastava S."/>
            <person name="Dixit A."/>
            <person name="Pal A.K."/>
            <person name="Ghazi I.A."/>
            <person name="Yadav M."/>
            <person name="Pandit A."/>
            <person name="Bhargava A."/>
            <person name="Sureshbabu K."/>
            <person name="Batra K."/>
            <person name="Sharma T.R."/>
            <person name="Mohapatra T."/>
            <person name="Singh N.K."/>
            <person name="Messing J."/>
            <person name="Nelson A.B."/>
            <person name="Fuks G."/>
            <person name="Kavchok S."/>
            <person name="Keizer G."/>
            <person name="Linton E."/>
            <person name="Llaca V."/>
            <person name="Song R."/>
            <person name="Tanyolac B."/>
            <person name="Young S."/>
            <person name="Ho-Il K."/>
            <person name="Hahn J.H."/>
            <person name="Sangsakoo G."/>
            <person name="Vanavichit A."/>
            <person name="de Mattos Luiz.A.T."/>
            <person name="Zimmer P.D."/>
            <person name="Malone G."/>
            <person name="Dellagostin O."/>
            <person name="de Oliveira A.C."/>
            <person name="Bevan M."/>
            <person name="Bancroft I."/>
            <person name="Minx P."/>
            <person name="Cordum H."/>
            <person name="Wilson R."/>
            <person name="Cheng Z."/>
            <person name="Jin W."/>
            <person name="Jiang J."/>
            <person name="Leong S.A."/>
            <person name="Iwama H."/>
            <person name="Gojobori T."/>
            <person name="Itoh T."/>
            <person name="Niimura Y."/>
            <person name="Fujii Y."/>
            <person name="Habara T."/>
            <person name="Sakai H."/>
            <person name="Sato Y."/>
            <person name="Wilson G."/>
            <person name="Kumar K."/>
            <person name="McCouch S."/>
            <person name="Juretic N."/>
            <person name="Hoen D."/>
            <person name="Wright S."/>
            <person name="Bruskiewich R."/>
            <person name="Bureau T."/>
            <person name="Miyao A."/>
            <person name="Hirochika H."/>
            <person name="Nishikawa T."/>
            <person name="Kadowaki K."/>
            <person name="Sugiura M."/>
            <person name="Burr B."/>
            <person name="Sasaki T."/>
        </authorList>
    </citation>
    <scope>NUCLEOTIDE SEQUENCE [LARGE SCALE GENOMIC DNA]</scope>
    <source>
        <strain evidence="3">cv. Nipponbare</strain>
    </source>
</reference>
<protein>
    <submittedName>
        <fullName evidence="2">Uncharacterized protein</fullName>
    </submittedName>
</protein>
<organism evidence="2 3">
    <name type="scientific">Oryza sativa subsp. japonica</name>
    <name type="common">Rice</name>
    <dbReference type="NCBI Taxonomy" id="39947"/>
    <lineage>
        <taxon>Eukaryota</taxon>
        <taxon>Viridiplantae</taxon>
        <taxon>Streptophyta</taxon>
        <taxon>Embryophyta</taxon>
        <taxon>Tracheophyta</taxon>
        <taxon>Spermatophyta</taxon>
        <taxon>Magnoliopsida</taxon>
        <taxon>Liliopsida</taxon>
        <taxon>Poales</taxon>
        <taxon>Poaceae</taxon>
        <taxon>BOP clade</taxon>
        <taxon>Oryzoideae</taxon>
        <taxon>Oryzeae</taxon>
        <taxon>Oryzinae</taxon>
        <taxon>Oryza</taxon>
        <taxon>Oryza sativa</taxon>
    </lineage>
</organism>
<dbReference type="EMBL" id="AP004733">
    <property type="protein sequence ID" value="BAD37727.1"/>
    <property type="molecule type" value="Genomic_DNA"/>
</dbReference>